<dbReference type="Proteomes" id="UP000292686">
    <property type="component" value="Unassembled WGS sequence"/>
</dbReference>
<dbReference type="AlphaFoldDB" id="A0A4Q2MAH4"/>
<evidence type="ECO:0000313" key="4">
    <source>
        <dbReference type="Proteomes" id="UP000581087"/>
    </source>
</evidence>
<dbReference type="OrthoDB" id="7060496at2"/>
<reference evidence="1 4" key="2">
    <citation type="submission" date="2020-07" db="EMBL/GenBank/DDBJ databases">
        <title>Sequencing the genomes of 1000 actinobacteria strains.</title>
        <authorList>
            <person name="Klenk H.-P."/>
        </authorList>
    </citation>
    <scope>NUCLEOTIDE SEQUENCE [LARGE SCALE GENOMIC DNA]</scope>
    <source>
        <strain evidence="1 4">DSM 23870</strain>
    </source>
</reference>
<comment type="caution">
    <text evidence="2">The sequence shown here is derived from an EMBL/GenBank/DDBJ whole genome shotgun (WGS) entry which is preliminary data.</text>
</comment>
<proteinExistence type="predicted"/>
<dbReference type="EMBL" id="JACCBI010000001">
    <property type="protein sequence ID" value="NYD68707.1"/>
    <property type="molecule type" value="Genomic_DNA"/>
</dbReference>
<gene>
    <name evidence="1" type="ORF">BJ972_003226</name>
    <name evidence="2" type="ORF">ESP50_12785</name>
</gene>
<accession>A0A4Q2MAH4</accession>
<evidence type="ECO:0000313" key="3">
    <source>
        <dbReference type="Proteomes" id="UP000292686"/>
    </source>
</evidence>
<organism evidence="2 3">
    <name type="scientific">Agromyces atrinae</name>
    <dbReference type="NCBI Taxonomy" id="592376"/>
    <lineage>
        <taxon>Bacteria</taxon>
        <taxon>Bacillati</taxon>
        <taxon>Actinomycetota</taxon>
        <taxon>Actinomycetes</taxon>
        <taxon>Micrococcales</taxon>
        <taxon>Microbacteriaceae</taxon>
        <taxon>Agromyces</taxon>
    </lineage>
</organism>
<protein>
    <submittedName>
        <fullName evidence="2">Uncharacterized protein</fullName>
    </submittedName>
</protein>
<keyword evidence="3" id="KW-1185">Reference proteome</keyword>
<evidence type="ECO:0000313" key="1">
    <source>
        <dbReference type="EMBL" id="NYD68707.1"/>
    </source>
</evidence>
<dbReference type="Proteomes" id="UP000581087">
    <property type="component" value="Unassembled WGS sequence"/>
</dbReference>
<dbReference type="EMBL" id="SDPM01000006">
    <property type="protein sequence ID" value="RXZ86070.1"/>
    <property type="molecule type" value="Genomic_DNA"/>
</dbReference>
<sequence>MASAVERLATAGLRPIERERWVGSPVPEQSETLLQRISGRLDAASSSGDIEGLQIVDPSSKVRYYRGRWRAPVVGDTGDFMARRPQAYGADLWCAVRLVNGTATKLAEFPIDNPVIPGRDEAWRLQMAIDATRGAPQQFALEPFSSGDAVIVKFFSPIPGFAERYLQLIGLSLETSGALFAYRVPIGAMPSLMQLFNDMLWMTTISVEGTP</sequence>
<name>A0A4Q2MAH4_9MICO</name>
<reference evidence="2 3" key="1">
    <citation type="submission" date="2019-01" db="EMBL/GenBank/DDBJ databases">
        <title>Agromyces.</title>
        <authorList>
            <person name="Li J."/>
        </authorList>
    </citation>
    <scope>NUCLEOTIDE SEQUENCE [LARGE SCALE GENOMIC DNA]</scope>
    <source>
        <strain evidence="2 3">DSM 23870</strain>
    </source>
</reference>
<evidence type="ECO:0000313" key="2">
    <source>
        <dbReference type="EMBL" id="RXZ86070.1"/>
    </source>
</evidence>
<dbReference type="RefSeq" id="WP_129175740.1">
    <property type="nucleotide sequence ID" value="NZ_JACCBI010000001.1"/>
</dbReference>